<keyword evidence="10" id="KW-1185">Reference proteome</keyword>
<evidence type="ECO:0000259" key="7">
    <source>
        <dbReference type="PROSITE" id="PS51266"/>
    </source>
</evidence>
<accession>A0A5N6L3K7</accession>
<dbReference type="PROSITE" id="PS50089">
    <property type="entry name" value="ZF_RING_2"/>
    <property type="match status" value="1"/>
</dbReference>
<dbReference type="InterPro" id="IPR017921">
    <property type="entry name" value="Znf_CTCHY"/>
</dbReference>
<feature type="region of interest" description="Disordered" evidence="5">
    <location>
        <begin position="179"/>
        <end position="221"/>
    </location>
</feature>
<dbReference type="Pfam" id="PF05495">
    <property type="entry name" value="zf-CHY"/>
    <property type="match status" value="1"/>
</dbReference>
<dbReference type="InterPro" id="IPR039512">
    <property type="entry name" value="RCHY1_zinc-ribbon"/>
</dbReference>
<evidence type="ECO:0008006" key="11">
    <source>
        <dbReference type="Google" id="ProtNLM"/>
    </source>
</evidence>
<keyword evidence="1" id="KW-0479">Metal-binding</keyword>
<dbReference type="Pfam" id="PF13639">
    <property type="entry name" value="zf-RING_2"/>
    <property type="match status" value="1"/>
</dbReference>
<dbReference type="GO" id="GO:0006511">
    <property type="term" value="P:ubiquitin-dependent protein catabolic process"/>
    <property type="evidence" value="ECO:0007669"/>
    <property type="project" value="TreeGrafter"/>
</dbReference>
<feature type="domain" description="CHY-type" evidence="7">
    <location>
        <begin position="363"/>
        <end position="431"/>
    </location>
</feature>
<dbReference type="SUPFAM" id="SSF161245">
    <property type="entry name" value="Zinc hairpin stack"/>
    <property type="match status" value="1"/>
</dbReference>
<dbReference type="GO" id="GO:0016567">
    <property type="term" value="P:protein ubiquitination"/>
    <property type="evidence" value="ECO:0007669"/>
    <property type="project" value="TreeGrafter"/>
</dbReference>
<evidence type="ECO:0000256" key="4">
    <source>
        <dbReference type="PROSITE-ProRule" id="PRU00601"/>
    </source>
</evidence>
<feature type="compositionally biased region" description="Acidic residues" evidence="5">
    <location>
        <begin position="925"/>
        <end position="934"/>
    </location>
</feature>
<dbReference type="CDD" id="cd16464">
    <property type="entry name" value="RING-H2_Pirh2-like"/>
    <property type="match status" value="1"/>
</dbReference>
<dbReference type="Proteomes" id="UP000327013">
    <property type="component" value="Unassembled WGS sequence"/>
</dbReference>
<dbReference type="GO" id="GO:0005634">
    <property type="term" value="C:nucleus"/>
    <property type="evidence" value="ECO:0007669"/>
    <property type="project" value="TreeGrafter"/>
</dbReference>
<feature type="compositionally biased region" description="Basic and acidic residues" evidence="5">
    <location>
        <begin position="715"/>
        <end position="724"/>
    </location>
</feature>
<dbReference type="Pfam" id="PF14599">
    <property type="entry name" value="zinc_ribbon_6"/>
    <property type="match status" value="1"/>
</dbReference>
<feature type="domain" description="RING-type" evidence="6">
    <location>
        <begin position="500"/>
        <end position="542"/>
    </location>
</feature>
<evidence type="ECO:0000313" key="9">
    <source>
        <dbReference type="EMBL" id="KAB8670389.1"/>
    </source>
</evidence>
<protein>
    <recommendedName>
        <fullName evidence="11">RING-type domain-containing protein</fullName>
    </recommendedName>
</protein>
<dbReference type="AlphaFoldDB" id="A0A5N6L3K7"/>
<feature type="region of interest" description="Disordered" evidence="5">
    <location>
        <begin position="711"/>
        <end position="754"/>
    </location>
</feature>
<dbReference type="SUPFAM" id="SSF57850">
    <property type="entry name" value="RING/U-box"/>
    <property type="match status" value="1"/>
</dbReference>
<comment type="caution">
    <text evidence="9">The sequence shown here is derived from an EMBL/GenBank/DDBJ whole genome shotgun (WGS) entry which is preliminary data.</text>
</comment>
<dbReference type="Gene3D" id="2.20.28.10">
    <property type="match status" value="1"/>
</dbReference>
<proteinExistence type="predicted"/>
<evidence type="ECO:0000259" key="8">
    <source>
        <dbReference type="PROSITE" id="PS51270"/>
    </source>
</evidence>
<dbReference type="InterPro" id="IPR008913">
    <property type="entry name" value="Znf_CHY"/>
</dbReference>
<dbReference type="GO" id="GO:0061630">
    <property type="term" value="F:ubiquitin protein ligase activity"/>
    <property type="evidence" value="ECO:0007669"/>
    <property type="project" value="TreeGrafter"/>
</dbReference>
<dbReference type="PROSITE" id="PS51266">
    <property type="entry name" value="ZF_CHY"/>
    <property type="match status" value="1"/>
</dbReference>
<feature type="compositionally biased region" description="Low complexity" evidence="5">
    <location>
        <begin position="199"/>
        <end position="221"/>
    </location>
</feature>
<keyword evidence="3" id="KW-0862">Zinc</keyword>
<sequence length="942" mass="102165">MSGLFNSYVIEPALRQARRFSTSHDPDHGRAARAGAIRQPSPAGTGYLDLAQLDSPPSDSAVTSRTQFASAAGSRHVLPPSPVATSPGELRGTDRGGGSAGEGHTFNPGVSEVARQHGSHSRTRLDDMSGTYPAPGGNPAAQSDSLWQPAPSPGVVHSPEHVSSEAQMVADSIRSLSLGAAPTQSSNPTQRVSQHLQRSTDSSSASSRPGGTGTDNTHGGTVAAIGRARHDSGSSSSVMSGVLPANDGMAELRRKVHLIRDMALSSEEKAKRMHDLMTADYEHFRALQINETKSAQLESLEASAPVGLAQRLRSPSPASTASFHDPDNPFNVNDSDLESSYCPPSPVFEYAGLCSPELEDPIEYEPEHGCKHYKRHIKVQCHDCRRWYTCRLCHDEATDDHQLDRKKIKNMLCMNCKTPQAAAEYCKECGQLAANYYCDVCKLWDNDARRRIYHCDDCGICRRGEGLGKDYVHCKKCNVCISIAFATTHRCVERATDCDCPICGEYLFTSSASVVAMQCGHYIHRVCFDAYMESSYRCPICNRSAVNMELQWRKLDRSIQVQPMPEQYRDTKVWITCNDCTARTCVAYHWLGNKCAECDGYNTNEVKMISPPEGTSDMEESRLRRESEEHHAPLVRELVQQVEEITRPSEAGSELIGSSLSSTAGANLRPARAARAARVSFSQVQPTRQQHGLGEAGVARTAVTTSTASIGSALSDHDEVHMADVEDSGGDDEGDGDEASFWGESISPSTWNLNMPRPASLLPNSFRANSDGLEATSPTSEGGRFFSGPRSWGSPRIFDRSPLARARSADAVPRPEQPDADDSGADVMPSRESVGGWGIGPGLLWNRMQAFGRDTETVVPTEGEGEASGWDWRRQLSNGGWTSPKFLATRFGRAITDTEGDANSAGEELSEDESSVEGDARDGEAAAEEEEGDDAFGLPGHR</sequence>
<feature type="region of interest" description="Disordered" evidence="5">
    <location>
        <begin position="770"/>
        <end position="839"/>
    </location>
</feature>
<name>A0A5N6L3K7_9ROSI</name>
<dbReference type="InterPro" id="IPR037275">
    <property type="entry name" value="Znf_CTCHY_sf"/>
</dbReference>
<dbReference type="EMBL" id="VIBQ01000084">
    <property type="protein sequence ID" value="KAB8670389.1"/>
    <property type="molecule type" value="Genomic_DNA"/>
</dbReference>
<feature type="compositionally biased region" description="Polar residues" evidence="5">
    <location>
        <begin position="55"/>
        <end position="69"/>
    </location>
</feature>
<feature type="region of interest" description="Disordered" evidence="5">
    <location>
        <begin position="310"/>
        <end position="330"/>
    </location>
</feature>
<dbReference type="SMART" id="SM00184">
    <property type="entry name" value="RING"/>
    <property type="match status" value="1"/>
</dbReference>
<dbReference type="InterPro" id="IPR037274">
    <property type="entry name" value="Znf_CHY_sf"/>
</dbReference>
<feature type="compositionally biased region" description="Polar residues" evidence="5">
    <location>
        <begin position="182"/>
        <end position="197"/>
    </location>
</feature>
<dbReference type="InterPro" id="IPR001841">
    <property type="entry name" value="Znf_RING"/>
</dbReference>
<keyword evidence="2 4" id="KW-0863">Zinc-finger</keyword>
<gene>
    <name evidence="9" type="ORF">FH972_026302</name>
</gene>
<dbReference type="InterPro" id="IPR013083">
    <property type="entry name" value="Znf_RING/FYVE/PHD"/>
</dbReference>
<dbReference type="PROSITE" id="PS51270">
    <property type="entry name" value="ZF_CTCHY"/>
    <property type="match status" value="1"/>
</dbReference>
<feature type="compositionally biased region" description="Acidic residues" evidence="5">
    <location>
        <begin position="725"/>
        <end position="738"/>
    </location>
</feature>
<evidence type="ECO:0000256" key="3">
    <source>
        <dbReference type="ARBA" id="ARBA00022833"/>
    </source>
</evidence>
<dbReference type="PANTHER" id="PTHR21319">
    <property type="entry name" value="RING FINGER AND CHY ZINC FINGER DOMAIN-CONTAINING PROTEIN 1"/>
    <property type="match status" value="1"/>
</dbReference>
<dbReference type="OrthoDB" id="411372at2759"/>
<evidence type="ECO:0000256" key="2">
    <source>
        <dbReference type="ARBA" id="ARBA00022771"/>
    </source>
</evidence>
<feature type="domain" description="CTCHY-type" evidence="8">
    <location>
        <begin position="433"/>
        <end position="499"/>
    </location>
</feature>
<feature type="region of interest" description="Disordered" evidence="5">
    <location>
        <begin position="20"/>
        <end position="167"/>
    </location>
</feature>
<evidence type="ECO:0000256" key="5">
    <source>
        <dbReference type="SAM" id="MobiDB-lite"/>
    </source>
</evidence>
<dbReference type="Gene3D" id="3.30.40.10">
    <property type="entry name" value="Zinc/RING finger domain, C3HC4 (zinc finger)"/>
    <property type="match status" value="1"/>
</dbReference>
<dbReference type="PANTHER" id="PTHR21319:SF0">
    <property type="entry name" value="AND RING FINGER DOMAIN PROTEIN, PUTATIVE (AFU_ORTHOLOGUE AFUA_1G08900)-RELATED"/>
    <property type="match status" value="1"/>
</dbReference>
<organism evidence="9 10">
    <name type="scientific">Carpinus fangiana</name>
    <dbReference type="NCBI Taxonomy" id="176857"/>
    <lineage>
        <taxon>Eukaryota</taxon>
        <taxon>Viridiplantae</taxon>
        <taxon>Streptophyta</taxon>
        <taxon>Embryophyta</taxon>
        <taxon>Tracheophyta</taxon>
        <taxon>Spermatophyta</taxon>
        <taxon>Magnoliopsida</taxon>
        <taxon>eudicotyledons</taxon>
        <taxon>Gunneridae</taxon>
        <taxon>Pentapetalae</taxon>
        <taxon>rosids</taxon>
        <taxon>fabids</taxon>
        <taxon>Fagales</taxon>
        <taxon>Betulaceae</taxon>
        <taxon>Carpinus</taxon>
    </lineage>
</organism>
<evidence type="ECO:0000313" key="10">
    <source>
        <dbReference type="Proteomes" id="UP000327013"/>
    </source>
</evidence>
<feature type="region of interest" description="Disordered" evidence="5">
    <location>
        <begin position="892"/>
        <end position="942"/>
    </location>
</feature>
<dbReference type="GO" id="GO:0008270">
    <property type="term" value="F:zinc ion binding"/>
    <property type="evidence" value="ECO:0007669"/>
    <property type="project" value="UniProtKB-KW"/>
</dbReference>
<reference evidence="9 10" key="1">
    <citation type="submission" date="2019-06" db="EMBL/GenBank/DDBJ databases">
        <title>A chromosomal-level reference genome of Carpinus fangiana (Coryloideae, Betulaceae).</title>
        <authorList>
            <person name="Yang X."/>
            <person name="Wang Z."/>
            <person name="Zhang L."/>
            <person name="Hao G."/>
            <person name="Liu J."/>
            <person name="Yang Y."/>
        </authorList>
    </citation>
    <scope>NUCLEOTIDE SEQUENCE [LARGE SCALE GENOMIC DNA]</scope>
    <source>
        <strain evidence="9">Cfa_2016G</strain>
        <tissue evidence="9">Leaf</tissue>
    </source>
</reference>
<dbReference type="SUPFAM" id="SSF161219">
    <property type="entry name" value="CHY zinc finger-like"/>
    <property type="match status" value="1"/>
</dbReference>
<evidence type="ECO:0000259" key="6">
    <source>
        <dbReference type="PROSITE" id="PS50089"/>
    </source>
</evidence>
<evidence type="ECO:0000256" key="1">
    <source>
        <dbReference type="ARBA" id="ARBA00022723"/>
    </source>
</evidence>